<accession>A0A6P2SZX7</accession>
<organism evidence="1 2">
    <name type="scientific">Burkholderia aenigmatica</name>
    <dbReference type="NCBI Taxonomy" id="2015348"/>
    <lineage>
        <taxon>Bacteria</taxon>
        <taxon>Pseudomonadati</taxon>
        <taxon>Pseudomonadota</taxon>
        <taxon>Betaproteobacteria</taxon>
        <taxon>Burkholderiales</taxon>
        <taxon>Burkholderiaceae</taxon>
        <taxon>Burkholderia</taxon>
        <taxon>Burkholderia cepacia complex</taxon>
    </lineage>
</organism>
<dbReference type="AlphaFoldDB" id="A0A6P2SZX7"/>
<sequence length="123" mass="13738">MRNISFMLTQQQIRERTKTVTRRVGWATLKAGELLRGVEKGMGLKAGEKVVPLATIRVVSARPEVLSAMTADVEYGVAECAKEGFGDHPVLRSPSEFVEFFCNSHRGCTPDTVVTRIEFEYMD</sequence>
<proteinExistence type="predicted"/>
<name>A0A6P2SZX7_9BURK</name>
<protein>
    <recommendedName>
        <fullName evidence="3">ASCH domain-containing protein</fullName>
    </recommendedName>
</protein>
<evidence type="ECO:0000313" key="1">
    <source>
        <dbReference type="EMBL" id="VWC49167.1"/>
    </source>
</evidence>
<evidence type="ECO:0000313" key="2">
    <source>
        <dbReference type="Proteomes" id="UP000494261"/>
    </source>
</evidence>
<gene>
    <name evidence="1" type="ORF">BLA13014_07563</name>
</gene>
<dbReference type="Proteomes" id="UP000494261">
    <property type="component" value="Unassembled WGS sequence"/>
</dbReference>
<evidence type="ECO:0008006" key="3">
    <source>
        <dbReference type="Google" id="ProtNLM"/>
    </source>
</evidence>
<reference evidence="1 2" key="1">
    <citation type="submission" date="2019-09" db="EMBL/GenBank/DDBJ databases">
        <authorList>
            <person name="Depoorter E."/>
        </authorList>
    </citation>
    <scope>NUCLEOTIDE SEQUENCE [LARGE SCALE GENOMIC DNA]</scope>
    <source>
        <strain evidence="1">LMG 13014</strain>
    </source>
</reference>
<dbReference type="EMBL" id="CABVQC010000088">
    <property type="protein sequence ID" value="VWC49167.1"/>
    <property type="molecule type" value="Genomic_DNA"/>
</dbReference>